<sequence length="474" mass="51198">MDHFIGEIRAFPYIQRMPEGWLPCDGRSLACSGSYQALFSVIGRRFGGDLATDTFKLPDFRRGVPVGMDPRTPVDASGDAAWDHGVPDGTAGSLSIVTIRHFICVMGAAAPVAFRFPFTLQGGDARPTITGGHTLTVRHGRAVIFDTAGSLVWESGGDKGTALSLTRTGELVVTDADGQAVWRTHTQVAAGQDPVLLFHPDGRLAIVDSTGKEIWRNPDLTAEERKRGQAKDWERERTEQGRQNARQALLPGQVLRWEVLRSPNGRFTLELAIEGGLVVKSVDSGAEIWNLNKTVNQVGHLAMQTDGNLVLHTSDGKPVWATLASPMDKADHLVLSDEGEMLLKRGDRLVWSSGNASRPGRLVPGGRLAKGESLRSPNGAIALTLRRDGTLVLTDGAGKTLWTPDRSSPRSHSLVMQRDGNLVLEEEDRRVVWAAGTDDKSAHAPCHSLKVNDNGTITVSAPAGDKSWTSPIKT</sequence>
<dbReference type="AlphaFoldDB" id="A0A7X0AX58"/>
<dbReference type="PROSITE" id="PS50927">
    <property type="entry name" value="BULB_LECTIN"/>
    <property type="match status" value="3"/>
</dbReference>
<dbReference type="SUPFAM" id="SSF88874">
    <property type="entry name" value="Receptor-binding domain of short tail fibre protein gp12"/>
    <property type="match status" value="1"/>
</dbReference>
<proteinExistence type="predicted"/>
<dbReference type="RefSeq" id="WP_184798988.1">
    <property type="nucleotide sequence ID" value="NZ_JACIIZ010000003.1"/>
</dbReference>
<keyword evidence="5" id="KW-1185">Reference proteome</keyword>
<protein>
    <submittedName>
        <fullName evidence="4">Outer membrane protein assembly factor BamB</fullName>
    </submittedName>
</protein>
<evidence type="ECO:0000256" key="1">
    <source>
        <dbReference type="ARBA" id="ARBA00022729"/>
    </source>
</evidence>
<dbReference type="PANTHER" id="PTHR47976">
    <property type="entry name" value="G-TYPE LECTIN S-RECEPTOR-LIKE SERINE/THREONINE-PROTEIN KINASE SD2-5"/>
    <property type="match status" value="1"/>
</dbReference>
<dbReference type="InterPro" id="IPR001480">
    <property type="entry name" value="Bulb-type_lectin_dom"/>
</dbReference>
<keyword evidence="1" id="KW-0732">Signal</keyword>
<feature type="domain" description="Bulb-type lectin" evidence="3">
    <location>
        <begin position="111"/>
        <end position="219"/>
    </location>
</feature>
<name>A0A7X0AX58_9PROT</name>
<dbReference type="Gene3D" id="3.90.1340.10">
    <property type="entry name" value="Phage tail collar domain"/>
    <property type="match status" value="1"/>
</dbReference>
<dbReference type="SUPFAM" id="SSF51110">
    <property type="entry name" value="alpha-D-mannose-specific plant lectins"/>
    <property type="match status" value="3"/>
</dbReference>
<gene>
    <name evidence="4" type="ORF">FHS74_001491</name>
</gene>
<dbReference type="InterPro" id="IPR037053">
    <property type="entry name" value="Phage_tail_collar_dom_sf"/>
</dbReference>
<dbReference type="SMART" id="SM00108">
    <property type="entry name" value="B_lectin"/>
    <property type="match status" value="2"/>
</dbReference>
<reference evidence="4 5" key="1">
    <citation type="submission" date="2020-08" db="EMBL/GenBank/DDBJ databases">
        <title>Genomic Encyclopedia of Type Strains, Phase IV (KMG-IV): sequencing the most valuable type-strain genomes for metagenomic binning, comparative biology and taxonomic classification.</title>
        <authorList>
            <person name="Goeker M."/>
        </authorList>
    </citation>
    <scope>NUCLEOTIDE SEQUENCE [LARGE SCALE GENOMIC DNA]</scope>
    <source>
        <strain evidence="4 5">DSM 22198</strain>
    </source>
</reference>
<organism evidence="4 5">
    <name type="scientific">Nitrospirillum iridis</name>
    <dbReference type="NCBI Taxonomy" id="765888"/>
    <lineage>
        <taxon>Bacteria</taxon>
        <taxon>Pseudomonadati</taxon>
        <taxon>Pseudomonadota</taxon>
        <taxon>Alphaproteobacteria</taxon>
        <taxon>Rhodospirillales</taxon>
        <taxon>Azospirillaceae</taxon>
        <taxon>Nitrospirillum</taxon>
    </lineage>
</organism>
<comment type="caution">
    <text evidence="4">The sequence shown here is derived from an EMBL/GenBank/DDBJ whole genome shotgun (WGS) entry which is preliminary data.</text>
</comment>
<dbReference type="Pfam" id="PF07484">
    <property type="entry name" value="Collar"/>
    <property type="match status" value="1"/>
</dbReference>
<evidence type="ECO:0000259" key="3">
    <source>
        <dbReference type="PROSITE" id="PS50927"/>
    </source>
</evidence>
<dbReference type="InterPro" id="IPR051343">
    <property type="entry name" value="G-type_lectin_kinases/EP1-like"/>
</dbReference>
<feature type="region of interest" description="Disordered" evidence="2">
    <location>
        <begin position="222"/>
        <end position="243"/>
    </location>
</feature>
<evidence type="ECO:0000313" key="5">
    <source>
        <dbReference type="Proteomes" id="UP000539175"/>
    </source>
</evidence>
<accession>A0A7X0AX58</accession>
<evidence type="ECO:0000313" key="4">
    <source>
        <dbReference type="EMBL" id="MBB6250946.1"/>
    </source>
</evidence>
<dbReference type="InterPro" id="IPR011083">
    <property type="entry name" value="Phage_tail_collar_dom"/>
</dbReference>
<dbReference type="PANTHER" id="PTHR47976:SF116">
    <property type="entry name" value="RECEPTOR-LIKE SERINE_THREONINE-PROTEIN KINASE"/>
    <property type="match status" value="1"/>
</dbReference>
<dbReference type="EMBL" id="JACIIZ010000003">
    <property type="protein sequence ID" value="MBB6250946.1"/>
    <property type="molecule type" value="Genomic_DNA"/>
</dbReference>
<dbReference type="Gene3D" id="2.90.10.10">
    <property type="entry name" value="Bulb-type lectin domain"/>
    <property type="match status" value="3"/>
</dbReference>
<feature type="compositionally biased region" description="Basic and acidic residues" evidence="2">
    <location>
        <begin position="222"/>
        <end position="240"/>
    </location>
</feature>
<feature type="domain" description="Bulb-type lectin" evidence="3">
    <location>
        <begin position="245"/>
        <end position="356"/>
    </location>
</feature>
<evidence type="ECO:0000256" key="2">
    <source>
        <dbReference type="SAM" id="MobiDB-lite"/>
    </source>
</evidence>
<dbReference type="Proteomes" id="UP000539175">
    <property type="component" value="Unassembled WGS sequence"/>
</dbReference>
<feature type="domain" description="Bulb-type lectin" evidence="3">
    <location>
        <begin position="359"/>
        <end position="472"/>
    </location>
</feature>
<dbReference type="InterPro" id="IPR036426">
    <property type="entry name" value="Bulb-type_lectin_dom_sf"/>
</dbReference>